<proteinExistence type="predicted"/>
<dbReference type="EnsemblPlants" id="Ma00_t02860.1">
    <property type="protein sequence ID" value="Ma00_p02860.1"/>
    <property type="gene ID" value="Ma00_g02860"/>
</dbReference>
<accession>A0A804HMR1</accession>
<reference evidence="1" key="1">
    <citation type="submission" date="2021-03" db="EMBL/GenBank/DDBJ databases">
        <authorList>
            <consortium name="Genoscope - CEA"/>
            <person name="William W."/>
        </authorList>
    </citation>
    <scope>NUCLEOTIDE SEQUENCE</scope>
    <source>
        <strain evidence="1">Doubled-haploid Pahang</strain>
    </source>
</reference>
<dbReference type="AlphaFoldDB" id="A0A804HMR1"/>
<keyword evidence="3" id="KW-1185">Reference proteome</keyword>
<gene>
    <name evidence="1" type="ORF">GSMUA_122370.1</name>
</gene>
<reference evidence="2" key="2">
    <citation type="submission" date="2021-05" db="UniProtKB">
        <authorList>
            <consortium name="EnsemblPlants"/>
        </authorList>
    </citation>
    <scope>IDENTIFICATION</scope>
    <source>
        <strain evidence="2">subsp. malaccensis</strain>
    </source>
</reference>
<evidence type="ECO:0000313" key="2">
    <source>
        <dbReference type="EnsemblPlants" id="Ma00_p02860.1"/>
    </source>
</evidence>
<name>A0A804HMR1_MUSAM</name>
<dbReference type="EMBL" id="HG996469">
    <property type="protein sequence ID" value="CAG1842442.1"/>
    <property type="molecule type" value="Genomic_DNA"/>
</dbReference>
<organism evidence="2 3">
    <name type="scientific">Musa acuminata subsp. malaccensis</name>
    <name type="common">Wild banana</name>
    <name type="synonym">Musa malaccensis</name>
    <dbReference type="NCBI Taxonomy" id="214687"/>
    <lineage>
        <taxon>Eukaryota</taxon>
        <taxon>Viridiplantae</taxon>
        <taxon>Streptophyta</taxon>
        <taxon>Embryophyta</taxon>
        <taxon>Tracheophyta</taxon>
        <taxon>Spermatophyta</taxon>
        <taxon>Magnoliopsida</taxon>
        <taxon>Liliopsida</taxon>
        <taxon>Zingiberales</taxon>
        <taxon>Musaceae</taxon>
        <taxon>Musa</taxon>
    </lineage>
</organism>
<dbReference type="Gramene" id="Ma00_t02860.1">
    <property type="protein sequence ID" value="Ma00_p02860.1"/>
    <property type="gene ID" value="Ma00_g02860"/>
</dbReference>
<evidence type="ECO:0000313" key="1">
    <source>
        <dbReference type="EMBL" id="CAG1842442.1"/>
    </source>
</evidence>
<sequence length="63" mass="7312">MGQNPEAFTVFRVTRRRGRGRGEGRRRKYRIDEGEGCCSRCRGVNRNKVAFFCDLITSGRRSE</sequence>
<evidence type="ECO:0000313" key="3">
    <source>
        <dbReference type="Proteomes" id="UP000012960"/>
    </source>
</evidence>
<protein>
    <submittedName>
        <fullName evidence="1">(wild Malaysian banana) hypothetical protein</fullName>
    </submittedName>
</protein>
<dbReference type="Proteomes" id="UP000012960">
    <property type="component" value="Unplaced"/>
</dbReference>
<dbReference type="InParanoid" id="A0A804HMR1"/>